<sequence>MKIKQAVIGCNLLILLFVAACTTDAAKKKTPDLKTDVASVANAPTAEGDQSALVRMLLKSHHIYPFYIRLSKDSTGIYFVLFQEFADKKASKNLYFSSEEKLQLYAAKVRLTGDKEVRVISKALILEEESTYCVIDSNINEVTVAGRKYASLTYDKEFMGTAITEKFIDFQLIDLNSLEHYTLDFAGHHSWKCEDCLEGELVNKKALKGKGDILSFLEGMALKSPRIYHPSEKDKDPYHVINYEVKWEKDNNASNHMANGHGELDVPLKSTYYRTNLFNLQQGSEFETAENEQYLFKSYFCGSVIGFDKQRKLYFPLMIEDCNAMCSKKLSINAEGVLKLSYEEDDFYEVPLKELIFDKQKEK</sequence>
<dbReference type="RefSeq" id="WP_074610103.1">
    <property type="nucleotide sequence ID" value="NZ_FNGY01000007.1"/>
</dbReference>
<keyword evidence="3" id="KW-1185">Reference proteome</keyword>
<evidence type="ECO:0000313" key="3">
    <source>
        <dbReference type="Proteomes" id="UP000183200"/>
    </source>
</evidence>
<feature type="signal peptide" evidence="1">
    <location>
        <begin position="1"/>
        <end position="25"/>
    </location>
</feature>
<protein>
    <recommendedName>
        <fullName evidence="4">Lipoprotein</fullName>
    </recommendedName>
</protein>
<proteinExistence type="predicted"/>
<dbReference type="PROSITE" id="PS51257">
    <property type="entry name" value="PROKAR_LIPOPROTEIN"/>
    <property type="match status" value="1"/>
</dbReference>
<feature type="chain" id="PRO_5010172401" description="Lipoprotein" evidence="1">
    <location>
        <begin position="26"/>
        <end position="363"/>
    </location>
</feature>
<accession>A0A1H0AC15</accession>
<dbReference type="Proteomes" id="UP000183200">
    <property type="component" value="Unassembled WGS sequence"/>
</dbReference>
<reference evidence="3" key="1">
    <citation type="submission" date="2016-10" db="EMBL/GenBank/DDBJ databases">
        <authorList>
            <person name="Varghese N."/>
            <person name="Submissions S."/>
        </authorList>
    </citation>
    <scope>NUCLEOTIDE SEQUENCE [LARGE SCALE GENOMIC DNA]</scope>
    <source>
        <strain evidence="3">DSM 19110</strain>
    </source>
</reference>
<dbReference type="EMBL" id="FNGY01000007">
    <property type="protein sequence ID" value="SDN30523.1"/>
    <property type="molecule type" value="Genomic_DNA"/>
</dbReference>
<evidence type="ECO:0000313" key="2">
    <source>
        <dbReference type="EMBL" id="SDN30523.1"/>
    </source>
</evidence>
<gene>
    <name evidence="2" type="ORF">SAMN05421820_10742</name>
</gene>
<keyword evidence="1" id="KW-0732">Signal</keyword>
<name>A0A1H0AC15_9SPHI</name>
<dbReference type="AlphaFoldDB" id="A0A1H0AC15"/>
<evidence type="ECO:0000256" key="1">
    <source>
        <dbReference type="SAM" id="SignalP"/>
    </source>
</evidence>
<organism evidence="2 3">
    <name type="scientific">Pedobacter steynii</name>
    <dbReference type="NCBI Taxonomy" id="430522"/>
    <lineage>
        <taxon>Bacteria</taxon>
        <taxon>Pseudomonadati</taxon>
        <taxon>Bacteroidota</taxon>
        <taxon>Sphingobacteriia</taxon>
        <taxon>Sphingobacteriales</taxon>
        <taxon>Sphingobacteriaceae</taxon>
        <taxon>Pedobacter</taxon>
    </lineage>
</organism>
<evidence type="ECO:0008006" key="4">
    <source>
        <dbReference type="Google" id="ProtNLM"/>
    </source>
</evidence>
<dbReference type="OrthoDB" id="1323002at2"/>